<feature type="region of interest" description="Disordered" evidence="10">
    <location>
        <begin position="112"/>
        <end position="140"/>
    </location>
</feature>
<comment type="subcellular location">
    <subcellularLocation>
        <location evidence="1">Mitochondrion</location>
    </subcellularLocation>
    <subcellularLocation>
        <location evidence="2">Secreted</location>
    </subcellularLocation>
</comment>
<dbReference type="InterPro" id="IPR035979">
    <property type="entry name" value="RBD_domain_sf"/>
</dbReference>
<dbReference type="GO" id="GO:0035198">
    <property type="term" value="F:miRNA binding"/>
    <property type="evidence" value="ECO:0007669"/>
    <property type="project" value="UniProtKB-ARBA"/>
</dbReference>
<dbReference type="Gene3D" id="3.30.70.330">
    <property type="match status" value="1"/>
</dbReference>
<name>A0A6D2KHL3_9BRAS</name>
<dbReference type="OrthoDB" id="439808at2759"/>
<dbReference type="GO" id="GO:0000959">
    <property type="term" value="P:mitochondrial RNA metabolic process"/>
    <property type="evidence" value="ECO:0007669"/>
    <property type="project" value="UniProtKB-ARBA"/>
</dbReference>
<evidence type="ECO:0000256" key="5">
    <source>
        <dbReference type="ARBA" id="ARBA00022884"/>
    </source>
</evidence>
<dbReference type="SMART" id="SM00360">
    <property type="entry name" value="RRM"/>
    <property type="match status" value="1"/>
</dbReference>
<keyword evidence="7" id="KW-0496">Mitochondrion</keyword>
<dbReference type="GO" id="GO:0005739">
    <property type="term" value="C:mitochondrion"/>
    <property type="evidence" value="ECO:0007669"/>
    <property type="project" value="UniProtKB-SubCell"/>
</dbReference>
<evidence type="ECO:0000256" key="2">
    <source>
        <dbReference type="ARBA" id="ARBA00004613"/>
    </source>
</evidence>
<dbReference type="SUPFAM" id="SSF54928">
    <property type="entry name" value="RNA-binding domain, RBD"/>
    <property type="match status" value="1"/>
</dbReference>
<dbReference type="PANTHER" id="PTHR48027">
    <property type="entry name" value="HETEROGENEOUS NUCLEAR RIBONUCLEOPROTEIN 87F-RELATED"/>
    <property type="match status" value="1"/>
</dbReference>
<evidence type="ECO:0000256" key="6">
    <source>
        <dbReference type="ARBA" id="ARBA00022946"/>
    </source>
</evidence>
<evidence type="ECO:0000256" key="7">
    <source>
        <dbReference type="ARBA" id="ARBA00023128"/>
    </source>
</evidence>
<dbReference type="GO" id="GO:0003727">
    <property type="term" value="F:single-stranded RNA binding"/>
    <property type="evidence" value="ECO:0007669"/>
    <property type="project" value="UniProtKB-ARBA"/>
</dbReference>
<dbReference type="AlphaFoldDB" id="A0A6D2KHL3"/>
<keyword evidence="5 9" id="KW-0694">RNA-binding</keyword>
<dbReference type="GO" id="GO:0005615">
    <property type="term" value="C:extracellular space"/>
    <property type="evidence" value="ECO:0007669"/>
    <property type="project" value="UniProtKB-ARBA"/>
</dbReference>
<evidence type="ECO:0000256" key="10">
    <source>
        <dbReference type="SAM" id="MobiDB-lite"/>
    </source>
</evidence>
<keyword evidence="14" id="KW-1185">Reference proteome</keyword>
<dbReference type="GO" id="GO:1990428">
    <property type="term" value="P:miRNA transport"/>
    <property type="evidence" value="ECO:0007669"/>
    <property type="project" value="UniProtKB-ARBA"/>
</dbReference>
<dbReference type="CDD" id="cd21608">
    <property type="entry name" value="RRM2_NsCP33_like"/>
    <property type="match status" value="1"/>
</dbReference>
<dbReference type="PROSITE" id="PS50102">
    <property type="entry name" value="RRM"/>
    <property type="match status" value="1"/>
</dbReference>
<dbReference type="GO" id="GO:0009651">
    <property type="term" value="P:response to salt stress"/>
    <property type="evidence" value="ECO:0007669"/>
    <property type="project" value="UniProtKB-ARBA"/>
</dbReference>
<dbReference type="GO" id="GO:0035197">
    <property type="term" value="F:siRNA binding"/>
    <property type="evidence" value="ECO:0007669"/>
    <property type="project" value="UniProtKB-ARBA"/>
</dbReference>
<dbReference type="GO" id="GO:0006858">
    <property type="term" value="P:extracellular transport"/>
    <property type="evidence" value="ECO:0007669"/>
    <property type="project" value="UniProtKB-ARBA"/>
</dbReference>
<feature type="compositionally biased region" description="Gly residues" evidence="10">
    <location>
        <begin position="122"/>
        <end position="140"/>
    </location>
</feature>
<evidence type="ECO:0000256" key="9">
    <source>
        <dbReference type="PROSITE-ProRule" id="PRU00176"/>
    </source>
</evidence>
<keyword evidence="4" id="KW-0597">Phosphoprotein</keyword>
<dbReference type="GO" id="GO:0003690">
    <property type="term" value="F:double-stranded DNA binding"/>
    <property type="evidence" value="ECO:0007669"/>
    <property type="project" value="UniProtKB-ARBA"/>
</dbReference>
<sequence length="140" mass="14477">MAFCNKLSGFLRQGVSQSSNVPVTSMLGSLRYMSTKIFVGGLSWGTDDQSLKEAFSNFGEVTEASVISDRETGRSRGFGFVSFNSEDSATNAISEMDGKELNGRNIRVNLAAERSSAPRSSYGGGGGGGGGYGGGASGGY</sequence>
<evidence type="ECO:0000313" key="14">
    <source>
        <dbReference type="Proteomes" id="UP000467841"/>
    </source>
</evidence>
<dbReference type="InterPro" id="IPR000504">
    <property type="entry name" value="RRM_dom"/>
</dbReference>
<evidence type="ECO:0000313" key="12">
    <source>
        <dbReference type="EMBL" id="CAA7042482.1"/>
    </source>
</evidence>
<evidence type="ECO:0000259" key="11">
    <source>
        <dbReference type="PROSITE" id="PS50102"/>
    </source>
</evidence>
<dbReference type="EMBL" id="CACVBM020001473">
    <property type="protein sequence ID" value="CAA7051392.1"/>
    <property type="molecule type" value="Genomic_DNA"/>
</dbReference>
<dbReference type="Proteomes" id="UP000467841">
    <property type="component" value="Unassembled WGS sequence"/>
</dbReference>
<gene>
    <name evidence="12" type="ORF">MERR_LOCUS29717</name>
    <name evidence="13" type="ORF">MERR_LOCUS38627</name>
</gene>
<evidence type="ECO:0000256" key="8">
    <source>
        <dbReference type="ARBA" id="ARBA00049664"/>
    </source>
</evidence>
<evidence type="ECO:0000313" key="13">
    <source>
        <dbReference type="EMBL" id="CAA7051392.1"/>
    </source>
</evidence>
<organism evidence="13 14">
    <name type="scientific">Microthlaspi erraticum</name>
    <dbReference type="NCBI Taxonomy" id="1685480"/>
    <lineage>
        <taxon>Eukaryota</taxon>
        <taxon>Viridiplantae</taxon>
        <taxon>Streptophyta</taxon>
        <taxon>Embryophyta</taxon>
        <taxon>Tracheophyta</taxon>
        <taxon>Spermatophyta</taxon>
        <taxon>Magnoliopsida</taxon>
        <taxon>eudicotyledons</taxon>
        <taxon>Gunneridae</taxon>
        <taxon>Pentapetalae</taxon>
        <taxon>rosids</taxon>
        <taxon>malvids</taxon>
        <taxon>Brassicales</taxon>
        <taxon>Brassicaceae</taxon>
        <taxon>Coluteocarpeae</taxon>
        <taxon>Microthlaspi</taxon>
    </lineage>
</organism>
<proteinExistence type="inferred from homology"/>
<feature type="domain" description="RRM" evidence="11">
    <location>
        <begin position="35"/>
        <end position="113"/>
    </location>
</feature>
<keyword evidence="3" id="KW-0964">Secreted</keyword>
<keyword evidence="6" id="KW-0809">Transit peptide</keyword>
<dbReference type="EMBL" id="CACVBM020001271">
    <property type="protein sequence ID" value="CAA7042482.1"/>
    <property type="molecule type" value="Genomic_DNA"/>
</dbReference>
<dbReference type="FunFam" id="3.30.70.330:FF:000612">
    <property type="entry name" value="Glycine-rich RNA-binding protein 2"/>
    <property type="match status" value="1"/>
</dbReference>
<comment type="similarity">
    <text evidence="8">Belongs to the GR-RBP family.</text>
</comment>
<dbReference type="GO" id="GO:0050688">
    <property type="term" value="P:regulation of defense response to virus"/>
    <property type="evidence" value="ECO:0007669"/>
    <property type="project" value="UniProtKB-ARBA"/>
</dbReference>
<dbReference type="InterPro" id="IPR012677">
    <property type="entry name" value="Nucleotide-bd_a/b_plait_sf"/>
</dbReference>
<dbReference type="GO" id="GO:0003697">
    <property type="term" value="F:single-stranded DNA binding"/>
    <property type="evidence" value="ECO:0007669"/>
    <property type="project" value="UniProtKB-ARBA"/>
</dbReference>
<reference evidence="13 14" key="1">
    <citation type="submission" date="2020-01" db="EMBL/GenBank/DDBJ databases">
        <authorList>
            <person name="Mishra B."/>
        </authorList>
    </citation>
    <scope>NUCLEOTIDE SEQUENCE [LARGE SCALE GENOMIC DNA]</scope>
</reference>
<accession>A0A6D2KHL3</accession>
<dbReference type="InterPro" id="IPR048289">
    <property type="entry name" value="RRM2_NsCP33-like"/>
</dbReference>
<dbReference type="InterPro" id="IPR052462">
    <property type="entry name" value="SLIRP/GR-RBP-like"/>
</dbReference>
<dbReference type="Pfam" id="PF00076">
    <property type="entry name" value="RRM_1"/>
    <property type="match status" value="1"/>
</dbReference>
<dbReference type="GO" id="GO:0009409">
    <property type="term" value="P:response to cold"/>
    <property type="evidence" value="ECO:0007669"/>
    <property type="project" value="UniProtKB-ARBA"/>
</dbReference>
<dbReference type="GO" id="GO:0009414">
    <property type="term" value="P:response to water deprivation"/>
    <property type="evidence" value="ECO:0007669"/>
    <property type="project" value="UniProtKB-ARBA"/>
</dbReference>
<evidence type="ECO:0000256" key="4">
    <source>
        <dbReference type="ARBA" id="ARBA00022553"/>
    </source>
</evidence>
<evidence type="ECO:0000256" key="3">
    <source>
        <dbReference type="ARBA" id="ARBA00022525"/>
    </source>
</evidence>
<evidence type="ECO:0000256" key="1">
    <source>
        <dbReference type="ARBA" id="ARBA00004173"/>
    </source>
</evidence>
<protein>
    <recommendedName>
        <fullName evidence="11">RRM domain-containing protein</fullName>
    </recommendedName>
</protein>